<gene>
    <name evidence="1" type="ORF">CLIB1444_04S03378</name>
</gene>
<keyword evidence="1" id="KW-0418">Kinase</keyword>
<dbReference type="Proteomes" id="UP001152531">
    <property type="component" value="Unassembled WGS sequence"/>
</dbReference>
<sequence length="423" mass="47657">MSGPMFNIPKTKRNIPTLTINTEVNDDSSNSGSDIISGISNRSPGISPGKKLKRKPPPIDFSQINGSFSSESKSSDNLSVNSSFVHNATTTNNLPPTFEGPQDQINDNDNDIYDKPLEDISSEQWQRLASDKRIIELSKLGEGNGGAVSKCKLDKGNKVFALKLITTDVNPDVQKQILRELQYNRKINSDNIVKYYGTFSIDQSLIGITMEYMGGKSLDAVYKKVIEIDASNRINEKVLGKIATSILKGLNYLHQQKIIHRDIKPSNILLNYDGQVKLCDFGVSGEVVNSLATTFVGTQYYMAPERIMGKPYTVNCDVWSLGLTLLEVSLGKFPFFDIDGTNNNNIGPIELLQLILDYEPKLIDLPEDNIFWSESFKNFIYYCLIKKIEDRPSPRQMLQHPWILNSEKINVRMDKFVKQLWNL</sequence>
<comment type="caution">
    <text evidence="1">The sequence shown here is derived from an EMBL/GenBank/DDBJ whole genome shotgun (WGS) entry which is preliminary data.</text>
</comment>
<accession>A0ACA9Y797</accession>
<proteinExistence type="predicted"/>
<name>A0ACA9Y797_9ASCO</name>
<keyword evidence="2" id="KW-1185">Reference proteome</keyword>
<keyword evidence="1" id="KW-0808">Transferase</keyword>
<organism evidence="1 2">
    <name type="scientific">[Candida] jaroonii</name>
    <dbReference type="NCBI Taxonomy" id="467808"/>
    <lineage>
        <taxon>Eukaryota</taxon>
        <taxon>Fungi</taxon>
        <taxon>Dikarya</taxon>
        <taxon>Ascomycota</taxon>
        <taxon>Saccharomycotina</taxon>
        <taxon>Pichiomycetes</taxon>
        <taxon>Debaryomycetaceae</taxon>
        <taxon>Yamadazyma</taxon>
    </lineage>
</organism>
<evidence type="ECO:0000313" key="1">
    <source>
        <dbReference type="EMBL" id="CAH6720584.1"/>
    </source>
</evidence>
<protein>
    <submittedName>
        <fullName evidence="1">MAP kinase kinase Mkk2p/SSP33</fullName>
    </submittedName>
</protein>
<evidence type="ECO:0000313" key="2">
    <source>
        <dbReference type="Proteomes" id="UP001152531"/>
    </source>
</evidence>
<reference evidence="1" key="1">
    <citation type="submission" date="2022-06" db="EMBL/GenBank/DDBJ databases">
        <authorList>
            <person name="Legras J.-L."/>
            <person name="Devillers H."/>
            <person name="Grondin C."/>
        </authorList>
    </citation>
    <scope>NUCLEOTIDE SEQUENCE</scope>
    <source>
        <strain evidence="1">CLIB 1444</strain>
    </source>
</reference>
<dbReference type="EMBL" id="CALSDN010000004">
    <property type="protein sequence ID" value="CAH6720584.1"/>
    <property type="molecule type" value="Genomic_DNA"/>
</dbReference>